<organism evidence="3 4">
    <name type="scientific">Boletus edulis BED1</name>
    <dbReference type="NCBI Taxonomy" id="1328754"/>
    <lineage>
        <taxon>Eukaryota</taxon>
        <taxon>Fungi</taxon>
        <taxon>Dikarya</taxon>
        <taxon>Basidiomycota</taxon>
        <taxon>Agaricomycotina</taxon>
        <taxon>Agaricomycetes</taxon>
        <taxon>Agaricomycetidae</taxon>
        <taxon>Boletales</taxon>
        <taxon>Boletineae</taxon>
        <taxon>Boletaceae</taxon>
        <taxon>Boletoideae</taxon>
        <taxon>Boletus</taxon>
    </lineage>
</organism>
<evidence type="ECO:0000259" key="1">
    <source>
        <dbReference type="Pfam" id="PF03795"/>
    </source>
</evidence>
<dbReference type="Pfam" id="PF03795">
    <property type="entry name" value="YCII"/>
    <property type="match status" value="1"/>
</dbReference>
<reference evidence="3" key="2">
    <citation type="journal article" date="2020" name="Nat. Commun.">
        <title>Large-scale genome sequencing of mycorrhizal fungi provides insights into the early evolution of symbiotic traits.</title>
        <authorList>
            <person name="Miyauchi S."/>
            <person name="Kiss E."/>
            <person name="Kuo A."/>
            <person name="Drula E."/>
            <person name="Kohler A."/>
            <person name="Sanchez-Garcia M."/>
            <person name="Morin E."/>
            <person name="Andreopoulos B."/>
            <person name="Barry K.W."/>
            <person name="Bonito G."/>
            <person name="Buee M."/>
            <person name="Carver A."/>
            <person name="Chen C."/>
            <person name="Cichocki N."/>
            <person name="Clum A."/>
            <person name="Culley D."/>
            <person name="Crous P.W."/>
            <person name="Fauchery L."/>
            <person name="Girlanda M."/>
            <person name="Hayes R.D."/>
            <person name="Keri Z."/>
            <person name="LaButti K."/>
            <person name="Lipzen A."/>
            <person name="Lombard V."/>
            <person name="Magnuson J."/>
            <person name="Maillard F."/>
            <person name="Murat C."/>
            <person name="Nolan M."/>
            <person name="Ohm R.A."/>
            <person name="Pangilinan J."/>
            <person name="Pereira M.F."/>
            <person name="Perotto S."/>
            <person name="Peter M."/>
            <person name="Pfister S."/>
            <person name="Riley R."/>
            <person name="Sitrit Y."/>
            <person name="Stielow J.B."/>
            <person name="Szollosi G."/>
            <person name="Zifcakova L."/>
            <person name="Stursova M."/>
            <person name="Spatafora J.W."/>
            <person name="Tedersoo L."/>
            <person name="Vaario L.M."/>
            <person name="Yamada A."/>
            <person name="Yan M."/>
            <person name="Wang P."/>
            <person name="Xu J."/>
            <person name="Bruns T."/>
            <person name="Baldrian P."/>
            <person name="Vilgalys R."/>
            <person name="Dunand C."/>
            <person name="Henrissat B."/>
            <person name="Grigoriev I.V."/>
            <person name="Hibbett D."/>
            <person name="Nagy L.G."/>
            <person name="Martin F.M."/>
        </authorList>
    </citation>
    <scope>NUCLEOTIDE SEQUENCE</scope>
    <source>
        <strain evidence="3">BED1</strain>
    </source>
</reference>
<accession>A0AAD4GF56</accession>
<proteinExistence type="predicted"/>
<dbReference type="EMBL" id="WHUW01000451">
    <property type="protein sequence ID" value="KAF8414682.1"/>
    <property type="molecule type" value="Genomic_DNA"/>
</dbReference>
<dbReference type="PANTHER" id="PTHR33606:SF3">
    <property type="entry name" value="PROTEIN YCII"/>
    <property type="match status" value="1"/>
</dbReference>
<protein>
    <recommendedName>
        <fullName evidence="1">YCII-related domain-containing protein</fullName>
    </recommendedName>
</protein>
<sequence length="130" mass="14266">MTSAHSPHLSLGTMTTNQDLPKFVVWAPDYAGAQEIRLAIRPRHLENAHRLTKEGVIRVGGGVLTDSSANAAPADRKFFGSCLIIEAESLEAVRKIVESDVYYKEGVWDKEKLQILPMLLATSLPPVPSE</sequence>
<dbReference type="SUPFAM" id="SSF54909">
    <property type="entry name" value="Dimeric alpha+beta barrel"/>
    <property type="match status" value="1"/>
</dbReference>
<dbReference type="EMBL" id="WHUW01000010">
    <property type="protein sequence ID" value="KAF8441438.1"/>
    <property type="molecule type" value="Genomic_DNA"/>
</dbReference>
<evidence type="ECO:0000313" key="4">
    <source>
        <dbReference type="Proteomes" id="UP001194468"/>
    </source>
</evidence>
<dbReference type="InterPro" id="IPR011008">
    <property type="entry name" value="Dimeric_a/b-barrel"/>
</dbReference>
<dbReference type="AlphaFoldDB" id="A0AAD4GF56"/>
<comment type="caution">
    <text evidence="3">The sequence shown here is derived from an EMBL/GenBank/DDBJ whole genome shotgun (WGS) entry which is preliminary data.</text>
</comment>
<dbReference type="Proteomes" id="UP001194468">
    <property type="component" value="Unassembled WGS sequence"/>
</dbReference>
<dbReference type="Gene3D" id="3.30.70.1060">
    <property type="entry name" value="Dimeric alpha+beta barrel"/>
    <property type="match status" value="1"/>
</dbReference>
<dbReference type="InterPro" id="IPR051807">
    <property type="entry name" value="Sec-metab_biosynth-assoc"/>
</dbReference>
<evidence type="ECO:0000313" key="2">
    <source>
        <dbReference type="EMBL" id="KAF8414682.1"/>
    </source>
</evidence>
<reference evidence="3" key="1">
    <citation type="submission" date="2019-10" db="EMBL/GenBank/DDBJ databases">
        <authorList>
            <consortium name="DOE Joint Genome Institute"/>
            <person name="Kuo A."/>
            <person name="Miyauchi S."/>
            <person name="Kiss E."/>
            <person name="Drula E."/>
            <person name="Kohler A."/>
            <person name="Sanchez-Garcia M."/>
            <person name="Andreopoulos B."/>
            <person name="Barry K.W."/>
            <person name="Bonito G."/>
            <person name="Buee M."/>
            <person name="Carver A."/>
            <person name="Chen C."/>
            <person name="Cichocki N."/>
            <person name="Clum A."/>
            <person name="Culley D."/>
            <person name="Crous P.W."/>
            <person name="Fauchery L."/>
            <person name="Girlanda M."/>
            <person name="Hayes R."/>
            <person name="Keri Z."/>
            <person name="LaButti K."/>
            <person name="Lipzen A."/>
            <person name="Lombard V."/>
            <person name="Magnuson J."/>
            <person name="Maillard F."/>
            <person name="Morin E."/>
            <person name="Murat C."/>
            <person name="Nolan M."/>
            <person name="Ohm R."/>
            <person name="Pangilinan J."/>
            <person name="Pereira M."/>
            <person name="Perotto S."/>
            <person name="Peter M."/>
            <person name="Riley R."/>
            <person name="Sitrit Y."/>
            <person name="Stielow B."/>
            <person name="Szollosi G."/>
            <person name="Zifcakova L."/>
            <person name="Stursova M."/>
            <person name="Spatafora J.W."/>
            <person name="Tedersoo L."/>
            <person name="Vaario L.-M."/>
            <person name="Yamada A."/>
            <person name="Yan M."/>
            <person name="Wang P."/>
            <person name="Xu J."/>
            <person name="Bruns T."/>
            <person name="Baldrian P."/>
            <person name="Vilgalys R."/>
            <person name="Henrissat B."/>
            <person name="Grigoriev I.V."/>
            <person name="Hibbett D."/>
            <person name="Nagy L.G."/>
            <person name="Martin F.M."/>
        </authorList>
    </citation>
    <scope>NUCLEOTIDE SEQUENCE</scope>
    <source>
        <strain evidence="3">BED1</strain>
    </source>
</reference>
<gene>
    <name evidence="3" type="ORF">L210DRAFT_3537196</name>
    <name evidence="2" type="ORF">L210DRAFT_3591038</name>
</gene>
<evidence type="ECO:0000313" key="3">
    <source>
        <dbReference type="EMBL" id="KAF8441438.1"/>
    </source>
</evidence>
<name>A0AAD4GF56_BOLED</name>
<dbReference type="PANTHER" id="PTHR33606">
    <property type="entry name" value="PROTEIN YCII"/>
    <property type="match status" value="1"/>
</dbReference>
<feature type="domain" description="YCII-related" evidence="1">
    <location>
        <begin position="22"/>
        <end position="109"/>
    </location>
</feature>
<keyword evidence="4" id="KW-1185">Reference proteome</keyword>
<dbReference type="InterPro" id="IPR005545">
    <property type="entry name" value="YCII"/>
</dbReference>